<keyword evidence="3 6" id="KW-0812">Transmembrane</keyword>
<sequence length="216" mass="23632">MEFQYIFKGIVVGLMASIPLGPIGVLIIQKTLQKGRLAGFISGSGAAVADTLFASIAVLGLGFVINFIQAQEFYFRLIGSIFLILVGLRIFLANTVKQFKKSQSPGKRGMFGDFLAIFFLTLSNPIAVLFFGAMFAGASVFGDAHSAMTGLYLLLGVLLGGALWWYALSTIVDLFRKKFRLKQMFWINKISGLIIAILGFLVFLSCFEPIKSFLNS</sequence>
<feature type="transmembrane region" description="Helical" evidence="6">
    <location>
        <begin position="190"/>
        <end position="210"/>
    </location>
</feature>
<gene>
    <name evidence="7" type="ORF">BXY64_1609</name>
</gene>
<evidence type="ECO:0000256" key="1">
    <source>
        <dbReference type="ARBA" id="ARBA00004651"/>
    </source>
</evidence>
<dbReference type="Proteomes" id="UP000284531">
    <property type="component" value="Unassembled WGS sequence"/>
</dbReference>
<dbReference type="PANTHER" id="PTHR30086">
    <property type="entry name" value="ARGININE EXPORTER PROTEIN ARGO"/>
    <property type="match status" value="1"/>
</dbReference>
<dbReference type="AlphaFoldDB" id="A0A419X9Z9"/>
<feature type="transmembrane region" description="Helical" evidence="6">
    <location>
        <begin position="114"/>
        <end position="138"/>
    </location>
</feature>
<evidence type="ECO:0000256" key="5">
    <source>
        <dbReference type="ARBA" id="ARBA00023136"/>
    </source>
</evidence>
<dbReference type="GO" id="GO:0005886">
    <property type="term" value="C:plasma membrane"/>
    <property type="evidence" value="ECO:0007669"/>
    <property type="project" value="UniProtKB-SubCell"/>
</dbReference>
<name>A0A419X9Z9_9BACT</name>
<comment type="subcellular location">
    <subcellularLocation>
        <location evidence="1">Cell membrane</location>
        <topology evidence="1">Multi-pass membrane protein</topology>
    </subcellularLocation>
</comment>
<feature type="transmembrane region" description="Helical" evidence="6">
    <location>
        <begin position="150"/>
        <end position="169"/>
    </location>
</feature>
<dbReference type="GO" id="GO:0015171">
    <property type="term" value="F:amino acid transmembrane transporter activity"/>
    <property type="evidence" value="ECO:0007669"/>
    <property type="project" value="TreeGrafter"/>
</dbReference>
<keyword evidence="5 6" id="KW-0472">Membrane</keyword>
<organism evidence="7 8">
    <name type="scientific">Marinifilum flexuosum</name>
    <dbReference type="NCBI Taxonomy" id="1117708"/>
    <lineage>
        <taxon>Bacteria</taxon>
        <taxon>Pseudomonadati</taxon>
        <taxon>Bacteroidota</taxon>
        <taxon>Bacteroidia</taxon>
        <taxon>Marinilabiliales</taxon>
        <taxon>Marinifilaceae</taxon>
    </lineage>
</organism>
<evidence type="ECO:0000313" key="7">
    <source>
        <dbReference type="EMBL" id="RKE04583.1"/>
    </source>
</evidence>
<proteinExistence type="predicted"/>
<dbReference type="EMBL" id="RAPQ01000008">
    <property type="protein sequence ID" value="RKE04583.1"/>
    <property type="molecule type" value="Genomic_DNA"/>
</dbReference>
<reference evidence="7 8" key="1">
    <citation type="submission" date="2018-09" db="EMBL/GenBank/DDBJ databases">
        <title>Genomic Encyclopedia of Archaeal and Bacterial Type Strains, Phase II (KMG-II): from individual species to whole genera.</title>
        <authorList>
            <person name="Goeker M."/>
        </authorList>
    </citation>
    <scope>NUCLEOTIDE SEQUENCE [LARGE SCALE GENOMIC DNA]</scope>
    <source>
        <strain evidence="7 8">DSM 21950</strain>
    </source>
</reference>
<dbReference type="Pfam" id="PF01810">
    <property type="entry name" value="LysE"/>
    <property type="match status" value="1"/>
</dbReference>
<comment type="caution">
    <text evidence="7">The sequence shown here is derived from an EMBL/GenBank/DDBJ whole genome shotgun (WGS) entry which is preliminary data.</text>
</comment>
<evidence type="ECO:0000256" key="6">
    <source>
        <dbReference type="SAM" id="Phobius"/>
    </source>
</evidence>
<protein>
    <submittedName>
        <fullName evidence="7">Threonine/homoserine/homoserine lactone efflux protein</fullName>
    </submittedName>
</protein>
<evidence type="ECO:0000256" key="2">
    <source>
        <dbReference type="ARBA" id="ARBA00022475"/>
    </source>
</evidence>
<evidence type="ECO:0000313" key="8">
    <source>
        <dbReference type="Proteomes" id="UP000284531"/>
    </source>
</evidence>
<feature type="transmembrane region" description="Helical" evidence="6">
    <location>
        <begin position="73"/>
        <end position="93"/>
    </location>
</feature>
<dbReference type="PANTHER" id="PTHR30086:SF20">
    <property type="entry name" value="ARGININE EXPORTER PROTEIN ARGO-RELATED"/>
    <property type="match status" value="1"/>
</dbReference>
<keyword evidence="2" id="KW-1003">Cell membrane</keyword>
<feature type="transmembrane region" description="Helical" evidence="6">
    <location>
        <begin position="6"/>
        <end position="28"/>
    </location>
</feature>
<accession>A0A419X9Z9</accession>
<dbReference type="InterPro" id="IPR001123">
    <property type="entry name" value="LeuE-type"/>
</dbReference>
<keyword evidence="4 6" id="KW-1133">Transmembrane helix</keyword>
<evidence type="ECO:0000256" key="4">
    <source>
        <dbReference type="ARBA" id="ARBA00022989"/>
    </source>
</evidence>
<dbReference type="RefSeq" id="WP_211334433.1">
    <property type="nucleotide sequence ID" value="NZ_CANNEC010000005.1"/>
</dbReference>
<evidence type="ECO:0000256" key="3">
    <source>
        <dbReference type="ARBA" id="ARBA00022692"/>
    </source>
</evidence>
<feature type="transmembrane region" description="Helical" evidence="6">
    <location>
        <begin position="40"/>
        <end position="67"/>
    </location>
</feature>
<keyword evidence="8" id="KW-1185">Reference proteome</keyword>